<proteinExistence type="predicted"/>
<name>A0AAD5WGW2_PARTN</name>
<reference evidence="1" key="1">
    <citation type="submission" date="2021-06" db="EMBL/GenBank/DDBJ databases">
        <title>Parelaphostrongylus tenuis whole genome reference sequence.</title>
        <authorList>
            <person name="Garwood T.J."/>
            <person name="Larsen P.A."/>
            <person name="Fountain-Jones N.M."/>
            <person name="Garbe J.R."/>
            <person name="Macchietto M.G."/>
            <person name="Kania S.A."/>
            <person name="Gerhold R.W."/>
            <person name="Richards J.E."/>
            <person name="Wolf T.M."/>
        </authorList>
    </citation>
    <scope>NUCLEOTIDE SEQUENCE</scope>
    <source>
        <strain evidence="1">MNPRO001-30</strain>
        <tissue evidence="1">Meninges</tissue>
    </source>
</reference>
<keyword evidence="2" id="KW-1185">Reference proteome</keyword>
<dbReference type="EMBL" id="JAHQIW010006398">
    <property type="protein sequence ID" value="KAJ1369068.1"/>
    <property type="molecule type" value="Genomic_DNA"/>
</dbReference>
<dbReference type="AlphaFoldDB" id="A0AAD5WGW2"/>
<comment type="caution">
    <text evidence="1">The sequence shown here is derived from an EMBL/GenBank/DDBJ whole genome shotgun (WGS) entry which is preliminary data.</text>
</comment>
<gene>
    <name evidence="1" type="ORF">KIN20_030452</name>
</gene>
<sequence>MIYSTAVDVRARIPGIASNEAGAKGFVSRLVMQTVSVKAFISCFFMRHERRDIFDVLERQARGALLSDAVISTILGQLTVEIQYEPMLCQIVFDDPTAMNEIKDMKLQNCIIVSRTVTEFALK</sequence>
<evidence type="ECO:0000313" key="1">
    <source>
        <dbReference type="EMBL" id="KAJ1369068.1"/>
    </source>
</evidence>
<protein>
    <submittedName>
        <fullName evidence="1">Uncharacterized protein</fullName>
    </submittedName>
</protein>
<dbReference type="Proteomes" id="UP001196413">
    <property type="component" value="Unassembled WGS sequence"/>
</dbReference>
<accession>A0AAD5WGW2</accession>
<evidence type="ECO:0000313" key="2">
    <source>
        <dbReference type="Proteomes" id="UP001196413"/>
    </source>
</evidence>
<organism evidence="1 2">
    <name type="scientific">Parelaphostrongylus tenuis</name>
    <name type="common">Meningeal worm</name>
    <dbReference type="NCBI Taxonomy" id="148309"/>
    <lineage>
        <taxon>Eukaryota</taxon>
        <taxon>Metazoa</taxon>
        <taxon>Ecdysozoa</taxon>
        <taxon>Nematoda</taxon>
        <taxon>Chromadorea</taxon>
        <taxon>Rhabditida</taxon>
        <taxon>Rhabditina</taxon>
        <taxon>Rhabditomorpha</taxon>
        <taxon>Strongyloidea</taxon>
        <taxon>Metastrongylidae</taxon>
        <taxon>Parelaphostrongylus</taxon>
    </lineage>
</organism>